<evidence type="ECO:0000313" key="2">
    <source>
        <dbReference type="Proteomes" id="UP000001075"/>
    </source>
</evidence>
<organism evidence="1 2">
    <name type="scientific">Cricetulus griseus</name>
    <name type="common">Chinese hamster</name>
    <name type="synonym">Cricetulus barabensis griseus</name>
    <dbReference type="NCBI Taxonomy" id="10029"/>
    <lineage>
        <taxon>Eukaryota</taxon>
        <taxon>Metazoa</taxon>
        <taxon>Chordata</taxon>
        <taxon>Craniata</taxon>
        <taxon>Vertebrata</taxon>
        <taxon>Euteleostomi</taxon>
        <taxon>Mammalia</taxon>
        <taxon>Eutheria</taxon>
        <taxon>Euarchontoglires</taxon>
        <taxon>Glires</taxon>
        <taxon>Rodentia</taxon>
        <taxon>Myomorpha</taxon>
        <taxon>Muroidea</taxon>
        <taxon>Cricetidae</taxon>
        <taxon>Cricetinae</taxon>
        <taxon>Cricetulus</taxon>
    </lineage>
</organism>
<sequence length="52" mass="5725">MWPPGWLLECCGLRSDTERVMGNIHFAVLRASNCTGDQDADNTPTVTFKGRG</sequence>
<evidence type="ECO:0000313" key="1">
    <source>
        <dbReference type="EMBL" id="EGW06214.1"/>
    </source>
</evidence>
<name>G3GX40_CRIGR</name>
<dbReference type="InParanoid" id="G3GX40"/>
<dbReference type="Proteomes" id="UP000001075">
    <property type="component" value="Unassembled WGS sequence"/>
</dbReference>
<gene>
    <name evidence="1" type="ORF">I79_002352</name>
</gene>
<proteinExistence type="predicted"/>
<reference evidence="2" key="1">
    <citation type="journal article" date="2011" name="Nat. Biotechnol.">
        <title>The genomic sequence of the Chinese hamster ovary (CHO)-K1 cell line.</title>
        <authorList>
            <person name="Xu X."/>
            <person name="Nagarajan H."/>
            <person name="Lewis N.E."/>
            <person name="Pan S."/>
            <person name="Cai Z."/>
            <person name="Liu X."/>
            <person name="Chen W."/>
            <person name="Xie M."/>
            <person name="Wang W."/>
            <person name="Hammond S."/>
            <person name="Andersen M.R."/>
            <person name="Neff N."/>
            <person name="Passarelli B."/>
            <person name="Koh W."/>
            <person name="Fan H.C."/>
            <person name="Wang J."/>
            <person name="Gui Y."/>
            <person name="Lee K.H."/>
            <person name="Betenbaugh M.J."/>
            <person name="Quake S.R."/>
            <person name="Famili I."/>
            <person name="Palsson B.O."/>
            <person name="Wang J."/>
        </authorList>
    </citation>
    <scope>NUCLEOTIDE SEQUENCE [LARGE SCALE GENOMIC DNA]</scope>
    <source>
        <strain evidence="2">CHO K1 cell line</strain>
    </source>
</reference>
<dbReference type="AlphaFoldDB" id="G3GX40"/>
<dbReference type="EMBL" id="JH000058">
    <property type="protein sequence ID" value="EGW06214.1"/>
    <property type="molecule type" value="Genomic_DNA"/>
</dbReference>
<accession>G3GX40</accession>
<protein>
    <submittedName>
        <fullName evidence="1">Uncharacterized protein</fullName>
    </submittedName>
</protein>